<evidence type="ECO:0000313" key="1">
    <source>
        <dbReference type="EMBL" id="ONI01240.1"/>
    </source>
</evidence>
<dbReference type="AlphaFoldDB" id="A0A251NR83"/>
<sequence>MLGAFLLDPLFIFIEFPFHYHLYNHFSICICNPFQIVLLVTNSTFHHHPFDLQTFGGPGKTLC</sequence>
<name>A0A251NR83_PRUPE</name>
<dbReference type="Proteomes" id="UP000006882">
    <property type="component" value="Chromosome G6"/>
</dbReference>
<organism evidence="1 2">
    <name type="scientific">Prunus persica</name>
    <name type="common">Peach</name>
    <name type="synonym">Amygdalus persica</name>
    <dbReference type="NCBI Taxonomy" id="3760"/>
    <lineage>
        <taxon>Eukaryota</taxon>
        <taxon>Viridiplantae</taxon>
        <taxon>Streptophyta</taxon>
        <taxon>Embryophyta</taxon>
        <taxon>Tracheophyta</taxon>
        <taxon>Spermatophyta</taxon>
        <taxon>Magnoliopsida</taxon>
        <taxon>eudicotyledons</taxon>
        <taxon>Gunneridae</taxon>
        <taxon>Pentapetalae</taxon>
        <taxon>rosids</taxon>
        <taxon>fabids</taxon>
        <taxon>Rosales</taxon>
        <taxon>Rosaceae</taxon>
        <taxon>Amygdaloideae</taxon>
        <taxon>Amygdaleae</taxon>
        <taxon>Prunus</taxon>
    </lineage>
</organism>
<evidence type="ECO:0000313" key="2">
    <source>
        <dbReference type="Proteomes" id="UP000006882"/>
    </source>
</evidence>
<accession>A0A251NR83</accession>
<dbReference type="Gramene" id="ONI01240">
    <property type="protein sequence ID" value="ONI01240"/>
    <property type="gene ID" value="PRUPE_6G129300"/>
</dbReference>
<dbReference type="EMBL" id="CM007656">
    <property type="protein sequence ID" value="ONI01240.1"/>
    <property type="molecule type" value="Genomic_DNA"/>
</dbReference>
<protein>
    <submittedName>
        <fullName evidence="1">Uncharacterized protein</fullName>
    </submittedName>
</protein>
<proteinExistence type="predicted"/>
<reference evidence="1 2" key="1">
    <citation type="journal article" date="2013" name="Nat. Genet.">
        <title>The high-quality draft genome of peach (Prunus persica) identifies unique patterns of genetic diversity, domestication and genome evolution.</title>
        <authorList>
            <consortium name="International Peach Genome Initiative"/>
            <person name="Verde I."/>
            <person name="Abbott A.G."/>
            <person name="Scalabrin S."/>
            <person name="Jung S."/>
            <person name="Shu S."/>
            <person name="Marroni F."/>
            <person name="Zhebentyayeva T."/>
            <person name="Dettori M.T."/>
            <person name="Grimwood J."/>
            <person name="Cattonaro F."/>
            <person name="Zuccolo A."/>
            <person name="Rossini L."/>
            <person name="Jenkins J."/>
            <person name="Vendramin E."/>
            <person name="Meisel L.A."/>
            <person name="Decroocq V."/>
            <person name="Sosinski B."/>
            <person name="Prochnik S."/>
            <person name="Mitros T."/>
            <person name="Policriti A."/>
            <person name="Cipriani G."/>
            <person name="Dondini L."/>
            <person name="Ficklin S."/>
            <person name="Goodstein D.M."/>
            <person name="Xuan P."/>
            <person name="Del Fabbro C."/>
            <person name="Aramini V."/>
            <person name="Copetti D."/>
            <person name="Gonzalez S."/>
            <person name="Horner D.S."/>
            <person name="Falchi R."/>
            <person name="Lucas S."/>
            <person name="Mica E."/>
            <person name="Maldonado J."/>
            <person name="Lazzari B."/>
            <person name="Bielenberg D."/>
            <person name="Pirona R."/>
            <person name="Miculan M."/>
            <person name="Barakat A."/>
            <person name="Testolin R."/>
            <person name="Stella A."/>
            <person name="Tartarini S."/>
            <person name="Tonutti P."/>
            <person name="Arus P."/>
            <person name="Orellana A."/>
            <person name="Wells C."/>
            <person name="Main D."/>
            <person name="Vizzotto G."/>
            <person name="Silva H."/>
            <person name="Salamini F."/>
            <person name="Schmutz J."/>
            <person name="Morgante M."/>
            <person name="Rokhsar D.S."/>
        </authorList>
    </citation>
    <scope>NUCLEOTIDE SEQUENCE [LARGE SCALE GENOMIC DNA]</scope>
    <source>
        <strain evidence="2">cv. Nemared</strain>
    </source>
</reference>
<keyword evidence="2" id="KW-1185">Reference proteome</keyword>
<gene>
    <name evidence="1" type="ORF">PRUPE_6G129300</name>
</gene>